<evidence type="ECO:0000256" key="5">
    <source>
        <dbReference type="ARBA" id="ARBA00022833"/>
    </source>
</evidence>
<dbReference type="GO" id="GO:0004181">
    <property type="term" value="F:metallocarboxypeptidase activity"/>
    <property type="evidence" value="ECO:0007669"/>
    <property type="project" value="InterPro"/>
</dbReference>
<dbReference type="Pfam" id="PF00246">
    <property type="entry name" value="Peptidase_M14"/>
    <property type="match status" value="1"/>
</dbReference>
<reference evidence="10 11" key="1">
    <citation type="submission" date="2018-03" db="EMBL/GenBank/DDBJ databases">
        <title>Adhaeribacter sp. HMF7605 Genome sequencing and assembly.</title>
        <authorList>
            <person name="Kang H."/>
            <person name="Kang J."/>
            <person name="Cha I."/>
            <person name="Kim H."/>
            <person name="Joh K."/>
        </authorList>
    </citation>
    <scope>NUCLEOTIDE SEQUENCE [LARGE SCALE GENOMIC DNA]</scope>
    <source>
        <strain evidence="10 11">HMF7605</strain>
    </source>
</reference>
<dbReference type="SUPFAM" id="SSF52317">
    <property type="entry name" value="Class I glutamine amidotransferase-like"/>
    <property type="match status" value="1"/>
</dbReference>
<keyword evidence="6" id="KW-0482">Metalloprotease</keyword>
<dbReference type="PANTHER" id="PTHR11705">
    <property type="entry name" value="PROTEASE FAMILY M14 CARBOXYPEPTIDASE A,B"/>
    <property type="match status" value="1"/>
</dbReference>
<dbReference type="RefSeq" id="WP_106925293.1">
    <property type="nucleotide sequence ID" value="NZ_PYFT01000001.1"/>
</dbReference>
<evidence type="ECO:0000256" key="3">
    <source>
        <dbReference type="ARBA" id="ARBA00022670"/>
    </source>
</evidence>
<keyword evidence="5" id="KW-0862">Zinc</keyword>
<feature type="chain" id="PRO_5015647228" evidence="8">
    <location>
        <begin position="25"/>
        <end position="849"/>
    </location>
</feature>
<evidence type="ECO:0000259" key="9">
    <source>
        <dbReference type="PROSITE" id="PS52035"/>
    </source>
</evidence>
<keyword evidence="11" id="KW-1185">Reference proteome</keyword>
<gene>
    <name evidence="10" type="ORF">AHMF7605_00200</name>
</gene>
<dbReference type="Proteomes" id="UP000240357">
    <property type="component" value="Unassembled WGS sequence"/>
</dbReference>
<keyword evidence="3" id="KW-0645">Protease</keyword>
<proteinExistence type="inferred from homology"/>
<dbReference type="SMART" id="SM00631">
    <property type="entry name" value="Zn_pept"/>
    <property type="match status" value="1"/>
</dbReference>
<keyword evidence="8" id="KW-0732">Signal</keyword>
<evidence type="ECO:0000256" key="6">
    <source>
        <dbReference type="ARBA" id="ARBA00023049"/>
    </source>
</evidence>
<dbReference type="GO" id="GO:0008270">
    <property type="term" value="F:zinc ion binding"/>
    <property type="evidence" value="ECO:0007669"/>
    <property type="project" value="InterPro"/>
</dbReference>
<dbReference type="InterPro" id="IPR000834">
    <property type="entry name" value="Peptidase_M14"/>
</dbReference>
<evidence type="ECO:0000256" key="7">
    <source>
        <dbReference type="PROSITE-ProRule" id="PRU01379"/>
    </source>
</evidence>
<keyword evidence="10" id="KW-0121">Carboxypeptidase</keyword>
<dbReference type="Gene3D" id="3.40.630.10">
    <property type="entry name" value="Zn peptidases"/>
    <property type="match status" value="1"/>
</dbReference>
<evidence type="ECO:0000256" key="8">
    <source>
        <dbReference type="SAM" id="SignalP"/>
    </source>
</evidence>
<feature type="domain" description="Peptidase M14" evidence="9">
    <location>
        <begin position="41"/>
        <end position="374"/>
    </location>
</feature>
<dbReference type="SUPFAM" id="SSF53187">
    <property type="entry name" value="Zn-dependent exopeptidases"/>
    <property type="match status" value="1"/>
</dbReference>
<comment type="caution">
    <text evidence="7">Lacks conserved residue(s) required for the propagation of feature annotation.</text>
</comment>
<evidence type="ECO:0000313" key="11">
    <source>
        <dbReference type="Proteomes" id="UP000240357"/>
    </source>
</evidence>
<dbReference type="EMBL" id="PYFT01000001">
    <property type="protein sequence ID" value="PSR52049.1"/>
    <property type="molecule type" value="Genomic_DNA"/>
</dbReference>
<dbReference type="PROSITE" id="PS52035">
    <property type="entry name" value="PEPTIDASE_M14"/>
    <property type="match status" value="1"/>
</dbReference>
<dbReference type="GO" id="GO:0006508">
    <property type="term" value="P:proteolysis"/>
    <property type="evidence" value="ECO:0007669"/>
    <property type="project" value="UniProtKB-KW"/>
</dbReference>
<sequence length="849" mass="95668">MRLGVPRFLFFSFLVLTGSVSLQAQNIQTPAQFLGYNLGERFTPHAQIVRYVEYLASQAPKRMQVQTYGHTYEGRPLLLATLSSEENFNRREVIRTDNLKRIGLLPGQATGKQPVIVWLSYNVHGNEAVSSEAVMQVLYNLVTSSTPEITKWLQNTLVLVDPCVNPDGRDRYAMWYNQVANQLPNVSPLAREHQEPWPGGRTNHYLFDLNRDWAWQTQQETQQRIVMYNQWMPQVHADFHEMGVEAPYYFSPAAKPFHEAITPWQRQFQQIIGENNRKYFDKNNWLYFTRETYDLFYPSYGDTWPTFNGAIAMTYEQGGGGRGGRAIVKADGDTLTLAQRIAHHYAASLATIEAASDHQEQVLQEYQKYYQQARTNPTGAYKTYVLKAGNQPGKVRQLTTYLDRQQIKYGYASQNSSGFGFNYTTGKSEAVKIELNDLVVSMYQPKSTLLKVLFDPNTKLEDSLTYDITSWAIPYAYGLPAYGLKSRVTNTSENPIPAGVKASSATVTTGAPYAYLARYNSLTDLKFLAALLNKNVKVRFSEKAFEAGGQQYAPGTLIITRTGNERLNTKFDALIKAHADSFGVQLTPSPTGFVSSGVDFGSTSVRSVRRAKIGLLAGEGISSTAFGEVWHFFEQQIHYPVTVISTETFNRVPWQQLDVLILPDGRYNDIFDEKGLTQLKDWVRAGGKVIALEGAAAHLAGKRDFTLTKRKISDSIDLKKDPYRALKRYGDAERTALSELVQGGIYRLTLDNSHPLAFGYGPTYFALIQEVNDYPFMQQGWNVGVLKKDIYATGFAGSKVKKRLQDSLVFGTQEMGRGQIVYLANNPLFRAFWHSGKLMFGNAIFMVGQ</sequence>
<organism evidence="10 11">
    <name type="scientific">Adhaeribacter arboris</name>
    <dbReference type="NCBI Taxonomy" id="2072846"/>
    <lineage>
        <taxon>Bacteria</taxon>
        <taxon>Pseudomonadati</taxon>
        <taxon>Bacteroidota</taxon>
        <taxon>Cytophagia</taxon>
        <taxon>Cytophagales</taxon>
        <taxon>Hymenobacteraceae</taxon>
        <taxon>Adhaeribacter</taxon>
    </lineage>
</organism>
<evidence type="ECO:0000256" key="1">
    <source>
        <dbReference type="ARBA" id="ARBA00001947"/>
    </source>
</evidence>
<dbReference type="OrthoDB" id="9758209at2"/>
<evidence type="ECO:0000256" key="2">
    <source>
        <dbReference type="ARBA" id="ARBA00005988"/>
    </source>
</evidence>
<feature type="signal peptide" evidence="8">
    <location>
        <begin position="1"/>
        <end position="24"/>
    </location>
</feature>
<evidence type="ECO:0000313" key="10">
    <source>
        <dbReference type="EMBL" id="PSR52049.1"/>
    </source>
</evidence>
<dbReference type="InterPro" id="IPR029062">
    <property type="entry name" value="Class_I_gatase-like"/>
</dbReference>
<dbReference type="PANTHER" id="PTHR11705:SF143">
    <property type="entry name" value="SLL0236 PROTEIN"/>
    <property type="match status" value="1"/>
</dbReference>
<protein>
    <submittedName>
        <fullName evidence="10">Zinc carboxypeptidase</fullName>
    </submittedName>
</protein>
<dbReference type="AlphaFoldDB" id="A0A2T2Y947"/>
<comment type="cofactor">
    <cofactor evidence="1">
        <name>Zn(2+)</name>
        <dbReference type="ChEBI" id="CHEBI:29105"/>
    </cofactor>
</comment>
<comment type="caution">
    <text evidence="10">The sequence shown here is derived from an EMBL/GenBank/DDBJ whole genome shotgun (WGS) entry which is preliminary data.</text>
</comment>
<evidence type="ECO:0000256" key="4">
    <source>
        <dbReference type="ARBA" id="ARBA00022801"/>
    </source>
</evidence>
<name>A0A2T2Y947_9BACT</name>
<keyword evidence="4" id="KW-0378">Hydrolase</keyword>
<dbReference type="CDD" id="cd06238">
    <property type="entry name" value="M14-like"/>
    <property type="match status" value="1"/>
</dbReference>
<dbReference type="GO" id="GO:0005615">
    <property type="term" value="C:extracellular space"/>
    <property type="evidence" value="ECO:0007669"/>
    <property type="project" value="TreeGrafter"/>
</dbReference>
<accession>A0A2T2Y947</accession>
<comment type="similarity">
    <text evidence="2 7">Belongs to the peptidase M14 family.</text>
</comment>